<accession>A0A0A8Z8Q7</accession>
<name>A0A0A8Z8Q7_ARUDO</name>
<evidence type="ECO:0000313" key="1">
    <source>
        <dbReference type="EMBL" id="JAD35809.1"/>
    </source>
</evidence>
<dbReference type="EMBL" id="GBRH01262086">
    <property type="protein sequence ID" value="JAD35809.1"/>
    <property type="molecule type" value="Transcribed_RNA"/>
</dbReference>
<sequence length="19" mass="2160">MYSQRIGKSAQLAVTKIHK</sequence>
<protein>
    <submittedName>
        <fullName evidence="1">Uncharacterized protein</fullName>
    </submittedName>
</protein>
<dbReference type="AlphaFoldDB" id="A0A0A8Z8Q7"/>
<proteinExistence type="predicted"/>
<organism evidence="1">
    <name type="scientific">Arundo donax</name>
    <name type="common">Giant reed</name>
    <name type="synonym">Donax arundinaceus</name>
    <dbReference type="NCBI Taxonomy" id="35708"/>
    <lineage>
        <taxon>Eukaryota</taxon>
        <taxon>Viridiplantae</taxon>
        <taxon>Streptophyta</taxon>
        <taxon>Embryophyta</taxon>
        <taxon>Tracheophyta</taxon>
        <taxon>Spermatophyta</taxon>
        <taxon>Magnoliopsida</taxon>
        <taxon>Liliopsida</taxon>
        <taxon>Poales</taxon>
        <taxon>Poaceae</taxon>
        <taxon>PACMAD clade</taxon>
        <taxon>Arundinoideae</taxon>
        <taxon>Arundineae</taxon>
        <taxon>Arundo</taxon>
    </lineage>
</organism>
<reference evidence="1" key="1">
    <citation type="submission" date="2014-09" db="EMBL/GenBank/DDBJ databases">
        <authorList>
            <person name="Magalhaes I.L.F."/>
            <person name="Oliveira U."/>
            <person name="Santos F.R."/>
            <person name="Vidigal T.H.D.A."/>
            <person name="Brescovit A.D."/>
            <person name="Santos A.J."/>
        </authorList>
    </citation>
    <scope>NUCLEOTIDE SEQUENCE</scope>
    <source>
        <tissue evidence="1">Shoot tissue taken approximately 20 cm above the soil surface</tissue>
    </source>
</reference>
<reference evidence="1" key="2">
    <citation type="journal article" date="2015" name="Data Brief">
        <title>Shoot transcriptome of the giant reed, Arundo donax.</title>
        <authorList>
            <person name="Barrero R.A."/>
            <person name="Guerrero F.D."/>
            <person name="Moolhuijzen P."/>
            <person name="Goolsby J.A."/>
            <person name="Tidwell J."/>
            <person name="Bellgard S.E."/>
            <person name="Bellgard M.I."/>
        </authorList>
    </citation>
    <scope>NUCLEOTIDE SEQUENCE</scope>
    <source>
        <tissue evidence="1">Shoot tissue taken approximately 20 cm above the soil surface</tissue>
    </source>
</reference>